<proteinExistence type="predicted"/>
<dbReference type="RefSeq" id="WP_185393687.1">
    <property type="nucleotide sequence ID" value="NZ_CP045704.1"/>
</dbReference>
<dbReference type="PANTHER" id="PTHR32305:SF17">
    <property type="entry name" value="TRNA NUCLEASE WAPA"/>
    <property type="match status" value="1"/>
</dbReference>
<dbReference type="Gene3D" id="2.180.10.10">
    <property type="entry name" value="RHS repeat-associated core"/>
    <property type="match status" value="1"/>
</dbReference>
<dbReference type="InterPro" id="IPR006530">
    <property type="entry name" value="YD"/>
</dbReference>
<dbReference type="InterPro" id="IPR050708">
    <property type="entry name" value="T6SS_VgrG/RHS"/>
</dbReference>
<dbReference type="EMBL" id="CP045704">
    <property type="protein sequence ID" value="QNE84482.1"/>
    <property type="molecule type" value="Genomic_DNA"/>
</dbReference>
<evidence type="ECO:0000256" key="1">
    <source>
        <dbReference type="ARBA" id="ARBA00022737"/>
    </source>
</evidence>
<dbReference type="InterPro" id="IPR056823">
    <property type="entry name" value="TEN-like_YD-shell"/>
</dbReference>
<dbReference type="Proteomes" id="UP000515764">
    <property type="component" value="Chromosome"/>
</dbReference>
<name>A0ABX6RUZ8_9ACTN</name>
<evidence type="ECO:0000259" key="4">
    <source>
        <dbReference type="Pfam" id="PF25023"/>
    </source>
</evidence>
<dbReference type="NCBIfam" id="TIGR03696">
    <property type="entry name" value="Rhs_assc_core"/>
    <property type="match status" value="1"/>
</dbReference>
<feature type="compositionally biased region" description="Polar residues" evidence="3">
    <location>
        <begin position="991"/>
        <end position="1001"/>
    </location>
</feature>
<feature type="region of interest" description="Disordered" evidence="3">
    <location>
        <begin position="1545"/>
        <end position="1614"/>
    </location>
</feature>
<dbReference type="PANTHER" id="PTHR32305">
    <property type="match status" value="1"/>
</dbReference>
<evidence type="ECO:0000256" key="2">
    <source>
        <dbReference type="SAM" id="Coils"/>
    </source>
</evidence>
<evidence type="ECO:0000256" key="3">
    <source>
        <dbReference type="SAM" id="MobiDB-lite"/>
    </source>
</evidence>
<feature type="coiled-coil region" evidence="2">
    <location>
        <begin position="1879"/>
        <end position="1913"/>
    </location>
</feature>
<feature type="compositionally biased region" description="Basic and acidic residues" evidence="3">
    <location>
        <begin position="1252"/>
        <end position="1265"/>
    </location>
</feature>
<protein>
    <submittedName>
        <fullName evidence="5">RHS repeat protein</fullName>
    </submittedName>
</protein>
<feature type="compositionally biased region" description="Polar residues" evidence="3">
    <location>
        <begin position="1596"/>
        <end position="1605"/>
    </location>
</feature>
<gene>
    <name evidence="5" type="ORF">F0345_28065</name>
</gene>
<feature type="region of interest" description="Disordered" evidence="3">
    <location>
        <begin position="986"/>
        <end position="1008"/>
    </location>
</feature>
<reference evidence="6" key="1">
    <citation type="submission" date="2019-10" db="EMBL/GenBank/DDBJ databases">
        <title>Antimicrobial potential of Antarctic Bacteria.</title>
        <authorList>
            <person name="Benaud N."/>
            <person name="Edwards R.J."/>
            <person name="Ferrari B.C."/>
        </authorList>
    </citation>
    <scope>NUCLEOTIDE SEQUENCE [LARGE SCALE GENOMIC DNA]</scope>
    <source>
        <strain evidence="6">NBH77</strain>
    </source>
</reference>
<sequence>MTRSFHEIESPFEPGRFSARWPKAGEARIQVPSPEGKPAAEKAGGLPVTLTAPSKKAAADVLKDVDLQVLEQEVARKAGVDGVLLAVRGSGAEKKKTTARLRVDYSGFAGMYGGDWASRLTASAVDDCALSDPDAKKCGPGSALAVHNDVQAKQLEVDVPLTAVSEESAGAASPQPLVGKASTKASAARLVPEQGVTLVALTAAASGPTGDFGTTPLSPSGKWSAGGSSGGFSWSYDMPTPNTPGGLGPDLGLSYSSQSIDGRTAATNNQANWIADGWSLSPGSIERRYVSCEDDKSGGNNPTHKVGDLCWKKDNATLTLGGESSELVKDDSSGVWKKKQDDGTRVERFTAASLVNGDDNNEYWRLTTPDGTRYYFGYNRLPGWSEGKPETNSVWTVPVFGNHSGDPCHATVFADSWCQQAWRWNLDLVIDPHDNVMTYYWNKESDHYQRNVNTSYKGTLTPYTRGGYLDRIEYGLRTSSYLGTSAAKVEFSVAERCLPTDDFDCAPAKFTSANAKHWPDVPFDQYCTSASACEGKSSPSYFTRKMLTGVTTYARDSGSFHKVDSWELKHKFPSTGDGTDPALWLASIGRTGHAGGTDVTLPDVIMSGQQLPNRVEAAVDEIPPYNRYRVQSIRNETGSTLGVTYSAPECTAAALPSPSSNTKRCYPVIWSPPEAPASGFEPYEDWFHSYVVTQMLESDDVAGAPVMRTDYRYLGGLSWAKGDDEFTKAKHRTWGERRGYGRVQTLTGDPAEGKQTLTEDRFFRGIDGAKVADSAGAEVADHESFAGQKRESAVYNGDGGSLVTATSYTPWHSTATATHSRTADNLPAVPARHTGVKKEETRTTIAGSGTPRTTETTRTFDSYGMVDSVSESGDTAKTGDERCTTTDYHRNTGINLLDLVSETRTVAKPCGTTPSLPGDLMSATRTFYDGANDTSTAPTKGDITKEQEQDGAGTGFVTTSTAEYDAFGRQTKATDAAGATTTVAHTPATGQEPTKTVTTNDLGHVTTDISDPLRSVTTATVDPNGKRTDMEYDALGRLTKAWEPAWSKADHPKTPSAQFAYSVTRTKPTVTTSKTINRNGEYESSYTFYDGLLREREAQSTALGTGGKGRVVSETFYDTRGQAWKAYSPYYAEGAPTATLVTGDDTKVPAATEIRFDGAARATAALSLRYGDETRRTTSQYGGDRTTVIPPKGGTATTTLTDALGRTTEKRSYTDTNRNDYLATKYTYNTRRYLTKITNPRGTEWTWVHDHRGRQTESVDPDKGRSSTTYDTSDRPVSVTDARGTTLTTVYDAPGRATQLKEGNTLRAAWSYDSVAKGQPADDTRYVDGKPYSTKINSYDDRYQVTQSTTTLPSSAGDLAGSYSWKFGYNAYTGATEWVLHPAIGNLPSERVTTVYGEGDLPVKTTAGQVTLVNNTAYDVFARPVRTEYGVLGRKVYRTSEFDEHTGLLNRRTIDGDVALRIDDTRYGYDPAGNVTRVSSTAGQGDAASTDTQCFGIDSLRRLTQAWTTKDPKDACNGAPSAGTVGGPDSYWHTYSYDDAGNRTKQVQHATGDTETVTSAYTTPGPGEARPHSLSSVTTAGGSDAGTESFAYDKAGNTTTRTGGSHDQALDWDPEGHLQKITENGKTTEYLYDSSGNRMQTKQADGSATAYLPAGNELTVTPAGAKEATRYYMHDGETVAVRNASGFSFLFGDHQATALIAVAFGVGQTVTRRKQLPFGGSRSSTGSADWPGDRGFLGGTSDPTGYTHLGAREYDPATGRFLSVDPLFLAADPTQHNGYQYGNNNPTTFADPTGEAYEECVSGQYHCSNGRTGGTGNVTKVEFGKNYEKQTRAVGGKVSKNYYTQQATGVKFTYAKGRGTTKYTTAGESAGEKLRRKREAEHKRYLAQLKKERDDAEKKYKELQREVTFSEAISAMTLGNLKKVWNAYSSGNSVGRCLSVSIGVGAGGTGQACIVTTQRPDGKMDVGLSAGYGGEAPSVGFSAQYGMYGSNADDFEQLRGDGTGMNVSIGAGIAASVEHEKAINRVNGAVTPVLNSRGEPVSSTSLSIGVGAGFEAGVSSSYNNSILHLFTW</sequence>
<feature type="region of interest" description="Disordered" evidence="3">
    <location>
        <begin position="933"/>
        <end position="956"/>
    </location>
</feature>
<feature type="region of interest" description="Disordered" evidence="3">
    <location>
        <begin position="1252"/>
        <end position="1279"/>
    </location>
</feature>
<accession>A0ABX6RUZ8</accession>
<keyword evidence="6" id="KW-1185">Reference proteome</keyword>
<evidence type="ECO:0000313" key="6">
    <source>
        <dbReference type="Proteomes" id="UP000515764"/>
    </source>
</evidence>
<dbReference type="InterPro" id="IPR022385">
    <property type="entry name" value="Rhs_assc_core"/>
</dbReference>
<feature type="region of interest" description="Disordered" evidence="3">
    <location>
        <begin position="1510"/>
        <end position="1530"/>
    </location>
</feature>
<dbReference type="NCBIfam" id="TIGR01643">
    <property type="entry name" value="YD_repeat_2x"/>
    <property type="match status" value="1"/>
</dbReference>
<keyword evidence="2" id="KW-0175">Coiled coil</keyword>
<feature type="domain" description="Teneurin-like YD-shell" evidence="4">
    <location>
        <begin position="1585"/>
        <end position="1786"/>
    </location>
</feature>
<evidence type="ECO:0000313" key="5">
    <source>
        <dbReference type="EMBL" id="QNE84482.1"/>
    </source>
</evidence>
<organism evidence="5 6">
    <name type="scientific">Streptomyces rutgersensis</name>
    <dbReference type="NCBI Taxonomy" id="53451"/>
    <lineage>
        <taxon>Bacteria</taxon>
        <taxon>Bacillati</taxon>
        <taxon>Actinomycetota</taxon>
        <taxon>Actinomycetes</taxon>
        <taxon>Kitasatosporales</taxon>
        <taxon>Streptomycetaceae</taxon>
        <taxon>Streptomyces</taxon>
        <taxon>Streptomyces diastaticus group</taxon>
    </lineage>
</organism>
<feature type="compositionally biased region" description="Polar residues" evidence="3">
    <location>
        <begin position="1545"/>
        <end position="1562"/>
    </location>
</feature>
<keyword evidence="1" id="KW-0677">Repeat</keyword>
<dbReference type="Pfam" id="PF25023">
    <property type="entry name" value="TEN_YD-shell"/>
    <property type="match status" value="1"/>
</dbReference>